<dbReference type="OrthoDB" id="3022607at2759"/>
<dbReference type="EMBL" id="KL142371">
    <property type="protein sequence ID" value="KDR81036.1"/>
    <property type="molecule type" value="Genomic_DNA"/>
</dbReference>
<gene>
    <name evidence="2" type="ORF">GALMADRAFT_264961</name>
</gene>
<dbReference type="HOGENOM" id="CLU_478207_0_0_1"/>
<evidence type="ECO:0008006" key="4">
    <source>
        <dbReference type="Google" id="ProtNLM"/>
    </source>
</evidence>
<name>A0A067TD23_GALM3</name>
<proteinExistence type="predicted"/>
<evidence type="ECO:0000313" key="2">
    <source>
        <dbReference type="EMBL" id="KDR81036.1"/>
    </source>
</evidence>
<accession>A0A067TD23</accession>
<organism evidence="2 3">
    <name type="scientific">Galerina marginata (strain CBS 339.88)</name>
    <dbReference type="NCBI Taxonomy" id="685588"/>
    <lineage>
        <taxon>Eukaryota</taxon>
        <taxon>Fungi</taxon>
        <taxon>Dikarya</taxon>
        <taxon>Basidiomycota</taxon>
        <taxon>Agaricomycotina</taxon>
        <taxon>Agaricomycetes</taxon>
        <taxon>Agaricomycetidae</taxon>
        <taxon>Agaricales</taxon>
        <taxon>Agaricineae</taxon>
        <taxon>Strophariaceae</taxon>
        <taxon>Galerina</taxon>
    </lineage>
</organism>
<keyword evidence="3" id="KW-1185">Reference proteome</keyword>
<reference evidence="3" key="1">
    <citation type="journal article" date="2014" name="Proc. Natl. Acad. Sci. U.S.A.">
        <title>Extensive sampling of basidiomycete genomes demonstrates inadequacy of the white-rot/brown-rot paradigm for wood decay fungi.</title>
        <authorList>
            <person name="Riley R."/>
            <person name="Salamov A.A."/>
            <person name="Brown D.W."/>
            <person name="Nagy L.G."/>
            <person name="Floudas D."/>
            <person name="Held B.W."/>
            <person name="Levasseur A."/>
            <person name="Lombard V."/>
            <person name="Morin E."/>
            <person name="Otillar R."/>
            <person name="Lindquist E.A."/>
            <person name="Sun H."/>
            <person name="LaButti K.M."/>
            <person name="Schmutz J."/>
            <person name="Jabbour D."/>
            <person name="Luo H."/>
            <person name="Baker S.E."/>
            <person name="Pisabarro A.G."/>
            <person name="Walton J.D."/>
            <person name="Blanchette R.A."/>
            <person name="Henrissat B."/>
            <person name="Martin F."/>
            <person name="Cullen D."/>
            <person name="Hibbett D.S."/>
            <person name="Grigoriev I.V."/>
        </authorList>
    </citation>
    <scope>NUCLEOTIDE SEQUENCE [LARGE SCALE GENOMIC DNA]</scope>
    <source>
        <strain evidence="3">CBS 339.88</strain>
    </source>
</reference>
<evidence type="ECO:0000313" key="3">
    <source>
        <dbReference type="Proteomes" id="UP000027222"/>
    </source>
</evidence>
<dbReference type="Proteomes" id="UP000027222">
    <property type="component" value="Unassembled WGS sequence"/>
</dbReference>
<evidence type="ECO:0000256" key="1">
    <source>
        <dbReference type="SAM" id="MobiDB-lite"/>
    </source>
</evidence>
<dbReference type="AlphaFoldDB" id="A0A067TD23"/>
<sequence>MKEQEDPLQHTHNKAVDPGSQTPADISSIPAEILLKIFFLLLPEITSSSPYSRILCLDPARSVSQVCNFWRDTTLSSSNFWGQVLDWNECPEKWFKVLLERSGSQDLHVAANITKFNYWTDLPSPLRKNIEAIQHHTHRVKSLQIRVAVGFWLPGHYDHVFSLRNSTLLGENLPALERVELFNQQQQIDIHFSRFLVDGRFLTDVETANLRVMRVTGLSINFDLPYGNLQILSAVDLALSRSLHVTKWLHILQGMPNLVELTIKGSFGDDVQGARGFINVRLPKLTSLSLAGRVLEQGGMETLLSHIVPSQGCNIYFAGSFRYVSPQNAATQANMTAFSDAFSKWFGQWKCEDYKSTELHTCLDAKRFIIHNQSGEKPWPGSYFRISVGLDHPTTRELTEADVSVISVITQSLVSTLDDAITRTRKLTVWSSPRIFVMSWKDFLSRCSSVTTLQITERRERRCQSDHGGGERTINSIFSVLTSSLQTNEDKLAATFLPSLRKVTIVKLGGQVMAFDYSDFLDHFQAEALQPGDPITAIRRAIVRSVPMQVSSHHD</sequence>
<dbReference type="STRING" id="685588.A0A067TD23"/>
<protein>
    <recommendedName>
        <fullName evidence="4">F-box domain-containing protein</fullName>
    </recommendedName>
</protein>
<feature type="region of interest" description="Disordered" evidence="1">
    <location>
        <begin position="1"/>
        <end position="23"/>
    </location>
</feature>